<feature type="domain" description="GST C-terminal" evidence="3">
    <location>
        <begin position="211"/>
        <end position="340"/>
    </location>
</feature>
<dbReference type="GO" id="GO:0016740">
    <property type="term" value="F:transferase activity"/>
    <property type="evidence" value="ECO:0007669"/>
    <property type="project" value="UniProtKB-KW"/>
</dbReference>
<dbReference type="PROSITE" id="PS50405">
    <property type="entry name" value="GST_CTER"/>
    <property type="match status" value="1"/>
</dbReference>
<protein>
    <submittedName>
        <fullName evidence="4">Glutathione s-transferase</fullName>
    </submittedName>
</protein>
<dbReference type="SUPFAM" id="SSF52833">
    <property type="entry name" value="Thioredoxin-like"/>
    <property type="match status" value="1"/>
</dbReference>
<gene>
    <name evidence="4" type="ORF">MICPUN_55589</name>
</gene>
<dbReference type="SFLD" id="SFLDG00358">
    <property type="entry name" value="Main_(cytGST)"/>
    <property type="match status" value="1"/>
</dbReference>
<evidence type="ECO:0000259" key="2">
    <source>
        <dbReference type="PROSITE" id="PS50404"/>
    </source>
</evidence>
<dbReference type="InterPro" id="IPR036282">
    <property type="entry name" value="Glutathione-S-Trfase_C_sf"/>
</dbReference>
<dbReference type="AlphaFoldDB" id="C1FEW2"/>
<keyword evidence="4" id="KW-0808">Transferase</keyword>
<evidence type="ECO:0000256" key="1">
    <source>
        <dbReference type="SAM" id="MobiDB-lite"/>
    </source>
</evidence>
<proteinExistence type="predicted"/>
<dbReference type="InterPro" id="IPR050983">
    <property type="entry name" value="GST_Omega/HSP26"/>
</dbReference>
<name>C1FEW2_MICCC</name>
<dbReference type="OrthoDB" id="4951845at2759"/>
<dbReference type="eggNOG" id="KOG1422">
    <property type="taxonomic scope" value="Eukaryota"/>
</dbReference>
<dbReference type="GO" id="GO:0005737">
    <property type="term" value="C:cytoplasm"/>
    <property type="evidence" value="ECO:0007669"/>
    <property type="project" value="TreeGrafter"/>
</dbReference>
<evidence type="ECO:0000313" key="4">
    <source>
        <dbReference type="EMBL" id="ACO68645.1"/>
    </source>
</evidence>
<dbReference type="PANTHER" id="PTHR43968:SF14">
    <property type="entry name" value="GLUTATHIONE S-TRANSFERASE"/>
    <property type="match status" value="1"/>
</dbReference>
<dbReference type="Gene3D" id="3.40.30.10">
    <property type="entry name" value="Glutaredoxin"/>
    <property type="match status" value="1"/>
</dbReference>
<dbReference type="EMBL" id="CP001574">
    <property type="protein sequence ID" value="ACO68645.1"/>
    <property type="molecule type" value="Genomic_DNA"/>
</dbReference>
<feature type="region of interest" description="Disordered" evidence="1">
    <location>
        <begin position="15"/>
        <end position="38"/>
    </location>
</feature>
<dbReference type="STRING" id="296587.C1FEW2"/>
<keyword evidence="5" id="KW-1185">Reference proteome</keyword>
<dbReference type="PROSITE" id="PS50404">
    <property type="entry name" value="GST_NTER"/>
    <property type="match status" value="1"/>
</dbReference>
<dbReference type="RefSeq" id="XP_002507387.1">
    <property type="nucleotide sequence ID" value="XM_002507341.1"/>
</dbReference>
<dbReference type="OMA" id="PQMGGCW"/>
<accession>C1FEW2</accession>
<dbReference type="GeneID" id="8250683"/>
<dbReference type="InterPro" id="IPR010987">
    <property type="entry name" value="Glutathione-S-Trfase_C-like"/>
</dbReference>
<sequence length="535" mass="58509">MSSVAFAVHRAAPSRGTLVRRKPARSTPRSSVRSDAGGFDAMMTGLRRLRAMRDDQSSSASKTFTKLDDVSFEDEAPSWDELAAVADALKTSHGVPLAVDLENGPANPKALVRRFGTSDEPRVLFYRDHAAWCPYCEKIWMQLEEKRIPYRVEKINMRCYGDKKRSFTAKVPSGMLPAMEIDGRLLTESASIATALEREFPNHKPLLAPPGSALRKRQDDLNRLERALFGRWMQWLTSSWMDGANRSGFEEALDAVEAELSVDTTGPYFCGDELTLIDITFAPFLERMAASLAYYKGFRLEGNGGRWPNIDAWYEAMAKRTETYTHIKSDYYTHAHDLPPQLGGCEPNGDAEQVTFMNEIDGTDLSVGGDSPSGGDNSWKLPLKPLKDPANVEPWWGPGEENAPLDRLEAATAVIGNADAVVRFAARGCGAVGTRPVAAPLADPTAVPNETHVPAVDAALRRVCAELLSAEGARVGVKIGRVSSEGSAKGLLAGKETAASLAYLRDRVGVPRDMKYPAARQLRAHLNWFIDGLAA</sequence>
<dbReference type="PANTHER" id="PTHR43968">
    <property type="match status" value="1"/>
</dbReference>
<dbReference type="InterPro" id="IPR004045">
    <property type="entry name" value="Glutathione_S-Trfase_N"/>
</dbReference>
<dbReference type="Proteomes" id="UP000002009">
    <property type="component" value="Chromosome 1"/>
</dbReference>
<dbReference type="Pfam" id="PF13409">
    <property type="entry name" value="GST_N_2"/>
    <property type="match status" value="1"/>
</dbReference>
<dbReference type="CDD" id="cd00570">
    <property type="entry name" value="GST_N_family"/>
    <property type="match status" value="1"/>
</dbReference>
<dbReference type="InterPro" id="IPR036249">
    <property type="entry name" value="Thioredoxin-like_sf"/>
</dbReference>
<organism evidence="4 5">
    <name type="scientific">Micromonas commoda (strain RCC299 / NOUM17 / CCMP2709)</name>
    <name type="common">Picoplanktonic green alga</name>
    <dbReference type="NCBI Taxonomy" id="296587"/>
    <lineage>
        <taxon>Eukaryota</taxon>
        <taxon>Viridiplantae</taxon>
        <taxon>Chlorophyta</taxon>
        <taxon>Mamiellophyceae</taxon>
        <taxon>Mamiellales</taxon>
        <taxon>Mamiellaceae</taxon>
        <taxon>Micromonas</taxon>
    </lineage>
</organism>
<evidence type="ECO:0000259" key="3">
    <source>
        <dbReference type="PROSITE" id="PS50405"/>
    </source>
</evidence>
<dbReference type="KEGG" id="mis:MICPUN_55589"/>
<dbReference type="SFLD" id="SFLDS00019">
    <property type="entry name" value="Glutathione_Transferase_(cytos"/>
    <property type="match status" value="1"/>
</dbReference>
<dbReference type="InParanoid" id="C1FEW2"/>
<feature type="domain" description="GST N-terminal" evidence="2">
    <location>
        <begin position="123"/>
        <end position="204"/>
    </location>
</feature>
<evidence type="ECO:0000313" key="5">
    <source>
        <dbReference type="Proteomes" id="UP000002009"/>
    </source>
</evidence>
<reference evidence="4 5" key="1">
    <citation type="journal article" date="2009" name="Science">
        <title>Green evolution and dynamic adaptations revealed by genomes of the marine picoeukaryotes Micromonas.</title>
        <authorList>
            <person name="Worden A.Z."/>
            <person name="Lee J.H."/>
            <person name="Mock T."/>
            <person name="Rouze P."/>
            <person name="Simmons M.P."/>
            <person name="Aerts A.L."/>
            <person name="Allen A.E."/>
            <person name="Cuvelier M.L."/>
            <person name="Derelle E."/>
            <person name="Everett M.V."/>
            <person name="Foulon E."/>
            <person name="Grimwood J."/>
            <person name="Gundlach H."/>
            <person name="Henrissat B."/>
            <person name="Napoli C."/>
            <person name="McDonald S.M."/>
            <person name="Parker M.S."/>
            <person name="Rombauts S."/>
            <person name="Salamov A."/>
            <person name="Von Dassow P."/>
            <person name="Badger J.H."/>
            <person name="Coutinho P.M."/>
            <person name="Demir E."/>
            <person name="Dubchak I."/>
            <person name="Gentemann C."/>
            <person name="Eikrem W."/>
            <person name="Gready J.E."/>
            <person name="John U."/>
            <person name="Lanier W."/>
            <person name="Lindquist E.A."/>
            <person name="Lucas S."/>
            <person name="Mayer K.F."/>
            <person name="Moreau H."/>
            <person name="Not F."/>
            <person name="Otillar R."/>
            <person name="Panaud O."/>
            <person name="Pangilinan J."/>
            <person name="Paulsen I."/>
            <person name="Piegu B."/>
            <person name="Poliakov A."/>
            <person name="Robbens S."/>
            <person name="Schmutz J."/>
            <person name="Toulza E."/>
            <person name="Wyss T."/>
            <person name="Zelensky A."/>
            <person name="Zhou K."/>
            <person name="Armbrust E.V."/>
            <person name="Bhattacharya D."/>
            <person name="Goodenough U.W."/>
            <person name="Van de Peer Y."/>
            <person name="Grigoriev I.V."/>
        </authorList>
    </citation>
    <scope>NUCLEOTIDE SEQUENCE [LARGE SCALE GENOMIC DNA]</scope>
    <source>
        <strain evidence="5">RCC299 / NOUM17</strain>
    </source>
</reference>
<dbReference type="Gene3D" id="1.20.1050.10">
    <property type="match status" value="1"/>
</dbReference>
<dbReference type="InterPro" id="IPR040079">
    <property type="entry name" value="Glutathione_S-Trfase"/>
</dbReference>
<dbReference type="Pfam" id="PF13410">
    <property type="entry name" value="GST_C_2"/>
    <property type="match status" value="1"/>
</dbReference>
<dbReference type="SUPFAM" id="SSF47616">
    <property type="entry name" value="GST C-terminal domain-like"/>
    <property type="match status" value="1"/>
</dbReference>